<dbReference type="EMBL" id="JAANIU010008656">
    <property type="protein sequence ID" value="KAG1534596.1"/>
    <property type="molecule type" value="Genomic_DNA"/>
</dbReference>
<sequence>MAARHDQRQRIMAEGKRMQAMQVRGIRQHANIAGARAQCIGDLVAEPFLQVHRYAGMVLQEIAQHRRQVFAKRRGVAQHAHVPLQPMTIVVKLAAHAIHLGQDHARMMRQRPARRRGVNAAMFTQQQGHPQGVFHAADAFAGGSQRHVRTLGARRDGAGFLHVQEKPKVGQVESHPASVARVPQARP</sequence>
<accession>A0A9P6XYC2</accession>
<gene>
    <name evidence="2" type="ORF">G6F50_015521</name>
</gene>
<reference evidence="2 3" key="1">
    <citation type="journal article" date="2020" name="Microb. Genom.">
        <title>Genetic diversity of clinical and environmental Mucorales isolates obtained from an investigation of mucormycosis cases among solid organ transplant recipients.</title>
        <authorList>
            <person name="Nguyen M.H."/>
            <person name="Kaul D."/>
            <person name="Muto C."/>
            <person name="Cheng S.J."/>
            <person name="Richter R.A."/>
            <person name="Bruno V.M."/>
            <person name="Liu G."/>
            <person name="Beyhan S."/>
            <person name="Sundermann A.J."/>
            <person name="Mounaud S."/>
            <person name="Pasculle A.W."/>
            <person name="Nierman W.C."/>
            <person name="Driscoll E."/>
            <person name="Cumbie R."/>
            <person name="Clancy C.J."/>
            <person name="Dupont C.L."/>
        </authorList>
    </citation>
    <scope>NUCLEOTIDE SEQUENCE [LARGE SCALE GENOMIC DNA]</scope>
    <source>
        <strain evidence="2 3">GL24</strain>
    </source>
</reference>
<feature type="region of interest" description="Disordered" evidence="1">
    <location>
        <begin position="166"/>
        <end position="187"/>
    </location>
</feature>
<evidence type="ECO:0000313" key="3">
    <source>
        <dbReference type="Proteomes" id="UP000740926"/>
    </source>
</evidence>
<keyword evidence="3" id="KW-1185">Reference proteome</keyword>
<evidence type="ECO:0000313" key="2">
    <source>
        <dbReference type="EMBL" id="KAG1534596.1"/>
    </source>
</evidence>
<comment type="caution">
    <text evidence="2">The sequence shown here is derived from an EMBL/GenBank/DDBJ whole genome shotgun (WGS) entry which is preliminary data.</text>
</comment>
<name>A0A9P6XYC2_9FUNG</name>
<protein>
    <submittedName>
        <fullName evidence="2">Uncharacterized protein</fullName>
    </submittedName>
</protein>
<organism evidence="2 3">
    <name type="scientific">Rhizopus delemar</name>
    <dbReference type="NCBI Taxonomy" id="936053"/>
    <lineage>
        <taxon>Eukaryota</taxon>
        <taxon>Fungi</taxon>
        <taxon>Fungi incertae sedis</taxon>
        <taxon>Mucoromycota</taxon>
        <taxon>Mucoromycotina</taxon>
        <taxon>Mucoromycetes</taxon>
        <taxon>Mucorales</taxon>
        <taxon>Mucorineae</taxon>
        <taxon>Rhizopodaceae</taxon>
        <taxon>Rhizopus</taxon>
    </lineage>
</organism>
<dbReference type="AlphaFoldDB" id="A0A9P6XYC2"/>
<evidence type="ECO:0000256" key="1">
    <source>
        <dbReference type="SAM" id="MobiDB-lite"/>
    </source>
</evidence>
<proteinExistence type="predicted"/>
<dbReference type="Proteomes" id="UP000740926">
    <property type="component" value="Unassembled WGS sequence"/>
</dbReference>